<protein>
    <submittedName>
        <fullName evidence="8">MATE efflux family protein</fullName>
    </submittedName>
</protein>
<dbReference type="PANTHER" id="PTHR42925">
    <property type="entry name" value="MULTIDRUG AND TOXIN EFFLUX PROTEIN MATE FAMILY"/>
    <property type="match status" value="1"/>
</dbReference>
<feature type="transmembrane region" description="Helical" evidence="7">
    <location>
        <begin position="388"/>
        <end position="411"/>
    </location>
</feature>
<organism evidence="8 9">
    <name type="scientific">Leadbettera azotonutricia (strain ATCC BAA-888 / DSM 13862 / ZAS-9)</name>
    <name type="common">Treponema azotonutricium</name>
    <dbReference type="NCBI Taxonomy" id="545695"/>
    <lineage>
        <taxon>Bacteria</taxon>
        <taxon>Pseudomonadati</taxon>
        <taxon>Spirochaetota</taxon>
        <taxon>Spirochaetia</taxon>
        <taxon>Spirochaetales</taxon>
        <taxon>Breznakiellaceae</taxon>
        <taxon>Leadbettera</taxon>
    </lineage>
</organism>
<dbReference type="PIRSF" id="PIRSF006603">
    <property type="entry name" value="DinF"/>
    <property type="match status" value="1"/>
</dbReference>
<reference evidence="8 9" key="2">
    <citation type="journal article" date="2011" name="ISME J.">
        <title>RNA-seq reveals cooperative metabolic interactions between two termite-gut spirochete species in co-culture.</title>
        <authorList>
            <person name="Rosenthal A.Z."/>
            <person name="Matson E.G."/>
            <person name="Eldar A."/>
            <person name="Leadbetter J.R."/>
        </authorList>
    </citation>
    <scope>NUCLEOTIDE SEQUENCE [LARGE SCALE GENOMIC DNA]</scope>
    <source>
        <strain evidence="9">ATCC BAA-888 / DSM 13862 / ZAS-9</strain>
    </source>
</reference>
<accession>F5Y9U3</accession>
<dbReference type="HOGENOM" id="CLU_012893_5_1_12"/>
<sequence>MKTPLLGNRRFYENVIIIGLPVALQNLLTTSASMVDTIMVGTVGETAVAAVGICALFSMLLFAGYFGFCNGGTIFFAQYWGAKDEKGICKAYGITLITMMTVGFVFGFFAVFFPELIMGMYTDKEGIREAGIPYLRIVGWSYPLQTLAMAMGSLLRSIEKVKIPLFASIASLITNTILNWLLIFGMFGFPKMGIRGAAVGTVIANVVHILVLYIYCLNDKYSFITRVREHYGWEKGFVKTFFSKIIFVVFNEVLYGVGQLLLNMIIGRQVESGIAAWAVFRVLEGFVFAFFGGLANASSVIVGKQIGAGEHLDGYRDAKRFVLLVPLVTLTIWSMVLLLRSPILHLFGLGEDAYFYAQGMLYIYMVTGTIRTCNYINNNIFRAAGESVFGTVIEICGLFIITIPAVALFGLKLNAPFLVVFGLIYLDEFLRIGILLWYMNSGKWVKPVTETGKAELPVFRKIVKGKL</sequence>
<dbReference type="InParanoid" id="F5Y9U3"/>
<dbReference type="InterPro" id="IPR047135">
    <property type="entry name" value="YsiQ"/>
</dbReference>
<keyword evidence="4 7" id="KW-0812">Transmembrane</keyword>
<evidence type="ECO:0000256" key="7">
    <source>
        <dbReference type="SAM" id="Phobius"/>
    </source>
</evidence>
<dbReference type="NCBIfam" id="TIGR00797">
    <property type="entry name" value="matE"/>
    <property type="match status" value="1"/>
</dbReference>
<dbReference type="RefSeq" id="WP_015712383.1">
    <property type="nucleotide sequence ID" value="NC_015577.1"/>
</dbReference>
<feature type="transmembrane region" description="Helical" evidence="7">
    <location>
        <begin position="12"/>
        <end position="35"/>
    </location>
</feature>
<dbReference type="GO" id="GO:0005886">
    <property type="term" value="C:plasma membrane"/>
    <property type="evidence" value="ECO:0007669"/>
    <property type="project" value="UniProtKB-SubCell"/>
</dbReference>
<feature type="transmembrane region" description="Helical" evidence="7">
    <location>
        <begin position="47"/>
        <end position="80"/>
    </location>
</feature>
<dbReference type="Proteomes" id="UP000009222">
    <property type="component" value="Chromosome"/>
</dbReference>
<feature type="transmembrane region" description="Helical" evidence="7">
    <location>
        <begin position="417"/>
        <end position="438"/>
    </location>
</feature>
<evidence type="ECO:0000256" key="4">
    <source>
        <dbReference type="ARBA" id="ARBA00022692"/>
    </source>
</evidence>
<dbReference type="GO" id="GO:0015297">
    <property type="term" value="F:antiporter activity"/>
    <property type="evidence" value="ECO:0007669"/>
    <property type="project" value="InterPro"/>
</dbReference>
<evidence type="ECO:0000313" key="9">
    <source>
        <dbReference type="Proteomes" id="UP000009222"/>
    </source>
</evidence>
<dbReference type="InterPro" id="IPR002528">
    <property type="entry name" value="MATE_fam"/>
</dbReference>
<keyword evidence="3" id="KW-1003">Cell membrane</keyword>
<feature type="transmembrane region" description="Helical" evidence="7">
    <location>
        <begin position="92"/>
        <end position="113"/>
    </location>
</feature>
<proteinExistence type="predicted"/>
<keyword evidence="2" id="KW-0813">Transport</keyword>
<feature type="transmembrane region" description="Helical" evidence="7">
    <location>
        <begin position="133"/>
        <end position="151"/>
    </location>
</feature>
<reference evidence="9" key="1">
    <citation type="submission" date="2009-12" db="EMBL/GenBank/DDBJ databases">
        <title>Complete sequence of Treponema azotonutricium strain ZAS-9.</title>
        <authorList>
            <person name="Tetu S.G."/>
            <person name="Matson E."/>
            <person name="Ren Q."/>
            <person name="Seshadri R."/>
            <person name="Elbourne L."/>
            <person name="Hassan K.A."/>
            <person name="Durkin A."/>
            <person name="Radune D."/>
            <person name="Mohamoud Y."/>
            <person name="Shay R."/>
            <person name="Jin S."/>
            <person name="Zhang X."/>
            <person name="Lucey K."/>
            <person name="Ballor N.R."/>
            <person name="Ottesen E."/>
            <person name="Rosenthal R."/>
            <person name="Allen A."/>
            <person name="Leadbetter J.R."/>
            <person name="Paulsen I.T."/>
        </authorList>
    </citation>
    <scope>NUCLEOTIDE SEQUENCE [LARGE SCALE GENOMIC DNA]</scope>
    <source>
        <strain evidence="9">ATCC BAA-888 / DSM 13862 / ZAS-9</strain>
    </source>
</reference>
<evidence type="ECO:0000256" key="3">
    <source>
        <dbReference type="ARBA" id="ARBA00022475"/>
    </source>
</evidence>
<dbReference type="eggNOG" id="COG0534">
    <property type="taxonomic scope" value="Bacteria"/>
</dbReference>
<dbReference type="InterPro" id="IPR048279">
    <property type="entry name" value="MdtK-like"/>
</dbReference>
<dbReference type="Pfam" id="PF01554">
    <property type="entry name" value="MatE"/>
    <property type="match status" value="2"/>
</dbReference>
<evidence type="ECO:0000256" key="1">
    <source>
        <dbReference type="ARBA" id="ARBA00004651"/>
    </source>
</evidence>
<feature type="transmembrane region" description="Helical" evidence="7">
    <location>
        <begin position="321"/>
        <end position="343"/>
    </location>
</feature>
<evidence type="ECO:0000256" key="2">
    <source>
        <dbReference type="ARBA" id="ARBA00022448"/>
    </source>
</evidence>
<comment type="subcellular location">
    <subcellularLocation>
        <location evidence="1">Cell membrane</location>
        <topology evidence="1">Multi-pass membrane protein</topology>
    </subcellularLocation>
</comment>
<keyword evidence="9" id="KW-1185">Reference proteome</keyword>
<evidence type="ECO:0000313" key="8">
    <source>
        <dbReference type="EMBL" id="AEF83442.1"/>
    </source>
</evidence>
<evidence type="ECO:0000256" key="5">
    <source>
        <dbReference type="ARBA" id="ARBA00022989"/>
    </source>
</evidence>
<feature type="transmembrane region" description="Helical" evidence="7">
    <location>
        <begin position="163"/>
        <end position="187"/>
    </location>
</feature>
<feature type="transmembrane region" description="Helical" evidence="7">
    <location>
        <begin position="274"/>
        <end position="295"/>
    </location>
</feature>
<keyword evidence="5 7" id="KW-1133">Transmembrane helix</keyword>
<feature type="transmembrane region" description="Helical" evidence="7">
    <location>
        <begin position="355"/>
        <end position="376"/>
    </location>
</feature>
<feature type="transmembrane region" description="Helical" evidence="7">
    <location>
        <begin position="237"/>
        <end position="262"/>
    </location>
</feature>
<dbReference type="STRING" id="545695.TREAZ_3176"/>
<evidence type="ECO:0000256" key="6">
    <source>
        <dbReference type="ARBA" id="ARBA00023136"/>
    </source>
</evidence>
<name>F5Y9U3_LEAAZ</name>
<keyword evidence="6 7" id="KW-0472">Membrane</keyword>
<dbReference type="EMBL" id="CP001841">
    <property type="protein sequence ID" value="AEF83442.1"/>
    <property type="molecule type" value="Genomic_DNA"/>
</dbReference>
<dbReference type="PANTHER" id="PTHR42925:SF2">
    <property type="entry name" value="NA+ DRIVEN MULTIDRUG EFFLUX PUMP"/>
    <property type="match status" value="1"/>
</dbReference>
<gene>
    <name evidence="8" type="ordered locus">TREAZ_3176</name>
</gene>
<dbReference type="AlphaFoldDB" id="F5Y9U3"/>
<dbReference type="GO" id="GO:0042910">
    <property type="term" value="F:xenobiotic transmembrane transporter activity"/>
    <property type="evidence" value="ECO:0007669"/>
    <property type="project" value="InterPro"/>
</dbReference>
<feature type="transmembrane region" description="Helical" evidence="7">
    <location>
        <begin position="193"/>
        <end position="216"/>
    </location>
</feature>
<dbReference type="KEGG" id="taz:TREAZ_3176"/>